<reference evidence="1" key="1">
    <citation type="submission" date="2021-02" db="EMBL/GenBank/DDBJ databases">
        <authorList>
            <person name="Cremers G."/>
            <person name="Picone N."/>
        </authorList>
    </citation>
    <scope>NUCLEOTIDE SEQUENCE</scope>
    <source>
        <strain evidence="1">PQ17</strain>
    </source>
</reference>
<name>A0A8J2FX29_9BACT</name>
<accession>A0A8J2FX29</accession>
<sequence length="99" mass="11055">MIHTSLIHCMKRTLPSRLLPTPELVQPLRPRCALSLRGQTSLPARGSPGGKKANSILLQKLFYAEVRTRFRLPRAQNRGALHFSSVPRIQAHHTATALI</sequence>
<proteinExistence type="predicted"/>
<protein>
    <submittedName>
        <fullName evidence="1">Uncharacterized protein</fullName>
    </submittedName>
</protein>
<evidence type="ECO:0000313" key="1">
    <source>
        <dbReference type="EMBL" id="CAF0702601.1"/>
    </source>
</evidence>
<dbReference type="Proteomes" id="UP000663859">
    <property type="component" value="Unassembled WGS sequence"/>
</dbReference>
<comment type="caution">
    <text evidence="1">The sequence shown here is derived from an EMBL/GenBank/DDBJ whole genome shotgun (WGS) entry which is preliminary data.</text>
</comment>
<dbReference type="EMBL" id="CAJNOB010000045">
    <property type="protein sequence ID" value="CAF0702601.1"/>
    <property type="molecule type" value="Genomic_DNA"/>
</dbReference>
<evidence type="ECO:0000313" key="2">
    <source>
        <dbReference type="Proteomes" id="UP000663859"/>
    </source>
</evidence>
<organism evidence="1 2">
    <name type="scientific">Candidatus Methylacidithermus pantelleriae</name>
    <dbReference type="NCBI Taxonomy" id="2744239"/>
    <lineage>
        <taxon>Bacteria</taxon>
        <taxon>Pseudomonadati</taxon>
        <taxon>Verrucomicrobiota</taxon>
        <taxon>Methylacidiphilae</taxon>
        <taxon>Methylacidiphilales</taxon>
        <taxon>Methylacidiphilaceae</taxon>
        <taxon>Candidatus Methylacidithermus</taxon>
    </lineage>
</organism>
<dbReference type="AlphaFoldDB" id="A0A8J2FX29"/>
<gene>
    <name evidence="1" type="ORF">MPNT_50129</name>
</gene>
<keyword evidence="2" id="KW-1185">Reference proteome</keyword>